<evidence type="ECO:0000259" key="1">
    <source>
        <dbReference type="Pfam" id="PF14493"/>
    </source>
</evidence>
<dbReference type="RefSeq" id="WP_245033231.1">
    <property type="nucleotide sequence ID" value="NZ_CP095075.1"/>
</dbReference>
<dbReference type="Pfam" id="PF14493">
    <property type="entry name" value="HTH_40"/>
    <property type="match status" value="1"/>
</dbReference>
<dbReference type="PIRSF" id="PIRSF021350">
    <property type="entry name" value="UCP021350"/>
    <property type="match status" value="1"/>
</dbReference>
<accession>A0ABY4HC11</accession>
<gene>
    <name evidence="2" type="ORF">MUO15_02620</name>
</gene>
<name>A0ABY4HC11_9BACI</name>
<sequence>MFLYIILECVLQMNGERTISGIFHLLKGKRSSQTLQDARSYKLDQYFGIYPSLSRQVLEASTKRAANEQLISIENKQFAVLIKKGRDYMANYEGPPPKYFSGMAEQGNVREFQDRLQLFVQTVTHMSMENPSFLPIVEQLKVQQWVKKQYVVNKGRIKDVEAQLYLELATLLNQLTRLEAELFTSRLTGESIVGETRGQLALDHNISVEDVDILLSHVSYFLYHQTKDSPSCYPELARCLEGLSSSNLITQSAKRTYQYLERGFCVEDIAAKRQLKMSTIQDHVVEAALVVPNFSIRPFISEGDEKRIIDSAETLQTKRLKKIYESLEGHFSYFELRLVLAKEQHAQKEPTPYATS</sequence>
<evidence type="ECO:0000313" key="3">
    <source>
        <dbReference type="Proteomes" id="UP000830326"/>
    </source>
</evidence>
<dbReference type="Gene3D" id="1.10.10.1390">
    <property type="entry name" value="ATP-dependent DNA helicase RecQ"/>
    <property type="match status" value="1"/>
</dbReference>
<proteinExistence type="predicted"/>
<reference evidence="2" key="1">
    <citation type="submission" date="2022-04" db="EMBL/GenBank/DDBJ databases">
        <title>Halobacillus sp. isolated from saltern.</title>
        <authorList>
            <person name="Won M."/>
            <person name="Lee C.-M."/>
            <person name="Woen H.-Y."/>
            <person name="Kwon S.-W."/>
        </authorList>
    </citation>
    <scope>NUCLEOTIDE SEQUENCE</scope>
    <source>
        <strain evidence="2">SSHM10-5</strain>
    </source>
</reference>
<dbReference type="InterPro" id="IPR008308">
    <property type="entry name" value="YpbB-like"/>
</dbReference>
<dbReference type="Proteomes" id="UP000830326">
    <property type="component" value="Chromosome"/>
</dbReference>
<dbReference type="EMBL" id="CP095075">
    <property type="protein sequence ID" value="UOR12430.1"/>
    <property type="molecule type" value="Genomic_DNA"/>
</dbReference>
<protein>
    <submittedName>
        <fullName evidence="2">Helix-turn-helix domain-containing protein</fullName>
    </submittedName>
</protein>
<evidence type="ECO:0000313" key="2">
    <source>
        <dbReference type="EMBL" id="UOR12430.1"/>
    </source>
</evidence>
<dbReference type="InterPro" id="IPR029491">
    <property type="entry name" value="Helicase_HTH"/>
</dbReference>
<keyword evidence="3" id="KW-1185">Reference proteome</keyword>
<organism evidence="2 3">
    <name type="scientific">Halobacillus amylolyticus</name>
    <dbReference type="NCBI Taxonomy" id="2932259"/>
    <lineage>
        <taxon>Bacteria</taxon>
        <taxon>Bacillati</taxon>
        <taxon>Bacillota</taxon>
        <taxon>Bacilli</taxon>
        <taxon>Bacillales</taxon>
        <taxon>Bacillaceae</taxon>
        <taxon>Halobacillus</taxon>
    </lineage>
</organism>
<feature type="domain" description="Helicase Helix-turn-helix" evidence="1">
    <location>
        <begin position="252"/>
        <end position="340"/>
    </location>
</feature>